<organism evidence="7 8">
    <name type="scientific">Aliidiomarina haloalkalitolerans</name>
    <dbReference type="NCBI Taxonomy" id="859059"/>
    <lineage>
        <taxon>Bacteria</taxon>
        <taxon>Pseudomonadati</taxon>
        <taxon>Pseudomonadota</taxon>
        <taxon>Gammaproteobacteria</taxon>
        <taxon>Alteromonadales</taxon>
        <taxon>Idiomarinaceae</taxon>
        <taxon>Aliidiomarina</taxon>
    </lineage>
</organism>
<dbReference type="EMBL" id="PIPI01000010">
    <property type="protein sequence ID" value="RUO18272.1"/>
    <property type="molecule type" value="Genomic_DNA"/>
</dbReference>
<dbReference type="Gene3D" id="3.10.290.10">
    <property type="entry name" value="RNA-binding S4 domain"/>
    <property type="match status" value="1"/>
</dbReference>
<dbReference type="Pfam" id="PF01479">
    <property type="entry name" value="S4"/>
    <property type="match status" value="1"/>
</dbReference>
<proteinExistence type="inferred from homology"/>
<dbReference type="NCBIfam" id="NF007673">
    <property type="entry name" value="PRK10348.1"/>
    <property type="match status" value="1"/>
</dbReference>
<feature type="region of interest" description="Disordered" evidence="5">
    <location>
        <begin position="101"/>
        <end position="130"/>
    </location>
</feature>
<reference evidence="7 8" key="1">
    <citation type="journal article" date="2011" name="Front. Microbiol.">
        <title>Genomic signatures of strain selection and enhancement in Bacillus atrophaeus var. globigii, a historical biowarfare simulant.</title>
        <authorList>
            <person name="Gibbons H.S."/>
            <person name="Broomall S.M."/>
            <person name="McNew L.A."/>
            <person name="Daligault H."/>
            <person name="Chapman C."/>
            <person name="Bruce D."/>
            <person name="Karavis M."/>
            <person name="Krepps M."/>
            <person name="McGregor P.A."/>
            <person name="Hong C."/>
            <person name="Park K.H."/>
            <person name="Akmal A."/>
            <person name="Feldman A."/>
            <person name="Lin J.S."/>
            <person name="Chang W.E."/>
            <person name="Higgs B.W."/>
            <person name="Demirev P."/>
            <person name="Lindquist J."/>
            <person name="Liem A."/>
            <person name="Fochler E."/>
            <person name="Read T.D."/>
            <person name="Tapia R."/>
            <person name="Johnson S."/>
            <person name="Bishop-Lilly K.A."/>
            <person name="Detter C."/>
            <person name="Han C."/>
            <person name="Sozhamannan S."/>
            <person name="Rosenzweig C.N."/>
            <person name="Skowronski E.W."/>
        </authorList>
    </citation>
    <scope>NUCLEOTIDE SEQUENCE [LARGE SCALE GENOMIC DNA]</scope>
    <source>
        <strain evidence="7 8">AK5</strain>
    </source>
</reference>
<dbReference type="PIRSF" id="PIRSF016821">
    <property type="entry name" value="HSP15"/>
    <property type="match status" value="1"/>
</dbReference>
<evidence type="ECO:0000256" key="1">
    <source>
        <dbReference type="ARBA" id="ARBA00008396"/>
    </source>
</evidence>
<comment type="similarity">
    <text evidence="1 4">Belongs to the HSP15 family.</text>
</comment>
<comment type="caution">
    <text evidence="7">The sequence shown here is derived from an EMBL/GenBank/DDBJ whole genome shotgun (WGS) entry which is preliminary data.</text>
</comment>
<evidence type="ECO:0000259" key="6">
    <source>
        <dbReference type="SMART" id="SM00363"/>
    </source>
</evidence>
<dbReference type="GO" id="GO:0034605">
    <property type="term" value="P:cellular response to heat"/>
    <property type="evidence" value="ECO:0007669"/>
    <property type="project" value="InterPro"/>
</dbReference>
<dbReference type="GO" id="GO:0003727">
    <property type="term" value="F:single-stranded RNA binding"/>
    <property type="evidence" value="ECO:0007669"/>
    <property type="project" value="InterPro"/>
</dbReference>
<name>A0A432VQ29_9GAMM</name>
<evidence type="ECO:0000256" key="2">
    <source>
        <dbReference type="ARBA" id="ARBA00022884"/>
    </source>
</evidence>
<dbReference type="RefSeq" id="WP_126794389.1">
    <property type="nucleotide sequence ID" value="NZ_PIPI01000010.1"/>
</dbReference>
<dbReference type="InterPro" id="IPR002942">
    <property type="entry name" value="S4_RNA-bd"/>
</dbReference>
<gene>
    <name evidence="7" type="ORF">CWE06_11525</name>
</gene>
<evidence type="ECO:0000256" key="5">
    <source>
        <dbReference type="SAM" id="MobiDB-lite"/>
    </source>
</evidence>
<dbReference type="CDD" id="cd00165">
    <property type="entry name" value="S4"/>
    <property type="match status" value="1"/>
</dbReference>
<sequence length="130" mass="14947">MSSHEETSIRLDKWLWAARFFKTRGLARTAIQAGKVTYNGQRSKPAKAVELNAVLTVPRGSERLEVVVRGLSGQRRGAPEAQQLYEETPESIKKREENAAARKLNSLYNPHPEQRPDKKQRRELIKFKHQ</sequence>
<dbReference type="SUPFAM" id="SSF55174">
    <property type="entry name" value="Alpha-L RNA-binding motif"/>
    <property type="match status" value="1"/>
</dbReference>
<evidence type="ECO:0000256" key="3">
    <source>
        <dbReference type="ARBA" id="ARBA00023125"/>
    </source>
</evidence>
<keyword evidence="8" id="KW-1185">Reference proteome</keyword>
<dbReference type="PROSITE" id="PS50889">
    <property type="entry name" value="S4"/>
    <property type="match status" value="1"/>
</dbReference>
<accession>A0A432VQ29</accession>
<dbReference type="Proteomes" id="UP000288212">
    <property type="component" value="Unassembled WGS sequence"/>
</dbReference>
<feature type="compositionally biased region" description="Basic and acidic residues" evidence="5">
    <location>
        <begin position="112"/>
        <end position="130"/>
    </location>
</feature>
<dbReference type="AlphaFoldDB" id="A0A432VQ29"/>
<evidence type="ECO:0000313" key="7">
    <source>
        <dbReference type="EMBL" id="RUO18272.1"/>
    </source>
</evidence>
<dbReference type="InterPro" id="IPR036986">
    <property type="entry name" value="S4_RNA-bd_sf"/>
</dbReference>
<dbReference type="SMART" id="SM00363">
    <property type="entry name" value="S4"/>
    <property type="match status" value="1"/>
</dbReference>
<dbReference type="InterPro" id="IPR025708">
    <property type="entry name" value="HSP15"/>
</dbReference>
<evidence type="ECO:0000256" key="4">
    <source>
        <dbReference type="PIRNR" id="PIRNR016821"/>
    </source>
</evidence>
<evidence type="ECO:0000313" key="8">
    <source>
        <dbReference type="Proteomes" id="UP000288212"/>
    </source>
</evidence>
<dbReference type="GO" id="GO:0043023">
    <property type="term" value="F:ribosomal large subunit binding"/>
    <property type="evidence" value="ECO:0007669"/>
    <property type="project" value="InterPro"/>
</dbReference>
<dbReference type="OrthoDB" id="9797176at2"/>
<keyword evidence="2 4" id="KW-0694">RNA-binding</keyword>
<dbReference type="GO" id="GO:0003677">
    <property type="term" value="F:DNA binding"/>
    <property type="evidence" value="ECO:0007669"/>
    <property type="project" value="UniProtKB-KW"/>
</dbReference>
<feature type="domain" description="RNA-binding S4" evidence="6">
    <location>
        <begin position="9"/>
        <end position="72"/>
    </location>
</feature>
<protein>
    <recommendedName>
        <fullName evidence="4">Heat shock protein 15</fullName>
    </recommendedName>
</protein>
<keyword evidence="3 4" id="KW-0238">DNA-binding</keyword>